<gene>
    <name evidence="8" type="primary">Krt18</name>
    <name evidence="8" type="ORF">NYCSEM_R12965</name>
</gene>
<dbReference type="PRINTS" id="PR01248">
    <property type="entry name" value="TYPE1KERATIN"/>
</dbReference>
<dbReference type="OrthoDB" id="2441647at2759"/>
<evidence type="ECO:0000313" key="9">
    <source>
        <dbReference type="Proteomes" id="UP000586634"/>
    </source>
</evidence>
<evidence type="ECO:0000256" key="6">
    <source>
        <dbReference type="SAM" id="Coils"/>
    </source>
</evidence>
<evidence type="ECO:0000256" key="1">
    <source>
        <dbReference type="ARBA" id="ARBA00022553"/>
    </source>
</evidence>
<keyword evidence="9" id="KW-1185">Reference proteome</keyword>
<dbReference type="FunFam" id="1.20.5.170:FF:000002">
    <property type="entry name" value="Type I keratin KA11"/>
    <property type="match status" value="1"/>
</dbReference>
<dbReference type="InterPro" id="IPR039008">
    <property type="entry name" value="IF_rod_dom"/>
</dbReference>
<dbReference type="EMBL" id="VXBJ01003334">
    <property type="protein sequence ID" value="NXN26290.1"/>
    <property type="molecule type" value="Genomic_DNA"/>
</dbReference>
<sequence>SLTRTTSTTSSGAGYGGGYGAGLGGRMVFMGSGVVANEKETMQDLNDRLATYLEKVRNLEQENRRLEVQIREFMAKKGPSTRDWSHQWEVIEDLRDKIFEVTVENARTVLQIDNARLAADDFRVKYEAELAIRLSVENDITGLRKVIDDTNMARMQLEGEIESLKEELIFMKKNHEEEVKNLQAQVSDSALTVEVDAPKSQDLGKIMAEIRAQYDALAQKNLEDLEKQWGRQITESTIEITQSSKDIDTARSTVVDLRRTVQTLEIDLESLHNQKAGLEANLLEVENRYGLQMEHLNGLVLRTEAELLQVRNELQRQAEEYQALLNIKSKLEAEITTYRQLLEG</sequence>
<dbReference type="InterPro" id="IPR002957">
    <property type="entry name" value="Keratin_I"/>
</dbReference>
<dbReference type="PROSITE" id="PS51842">
    <property type="entry name" value="IF_ROD_2"/>
    <property type="match status" value="1"/>
</dbReference>
<evidence type="ECO:0000256" key="3">
    <source>
        <dbReference type="ARBA" id="ARBA00022754"/>
    </source>
</evidence>
<dbReference type="FunFam" id="1.20.5.500:FF:000001">
    <property type="entry name" value="Type II keratin 23"/>
    <property type="match status" value="1"/>
</dbReference>
<feature type="coiled-coil region" evidence="6">
    <location>
        <begin position="147"/>
        <end position="192"/>
    </location>
</feature>
<dbReference type="Proteomes" id="UP000586634">
    <property type="component" value="Unassembled WGS sequence"/>
</dbReference>
<feature type="domain" description="IF rod" evidence="7">
    <location>
        <begin position="38"/>
        <end position="344"/>
    </location>
</feature>
<dbReference type="GO" id="GO:0045104">
    <property type="term" value="P:intermediate filament cytoskeleton organization"/>
    <property type="evidence" value="ECO:0007669"/>
    <property type="project" value="TreeGrafter"/>
</dbReference>
<dbReference type="PANTHER" id="PTHR23239:SF349">
    <property type="entry name" value="KERATIN, TYPE I CYTOSKELETAL 18"/>
    <property type="match status" value="1"/>
</dbReference>
<dbReference type="SMART" id="SM01391">
    <property type="entry name" value="Filament"/>
    <property type="match status" value="1"/>
</dbReference>
<evidence type="ECO:0000256" key="5">
    <source>
        <dbReference type="RuleBase" id="RU000685"/>
    </source>
</evidence>
<dbReference type="SUPFAM" id="SSF64593">
    <property type="entry name" value="Intermediate filament protein, coiled coil region"/>
    <property type="match status" value="2"/>
</dbReference>
<accession>A0A7L1HKD5</accession>
<dbReference type="AlphaFoldDB" id="A0A7L1HKD5"/>
<organism evidence="8 9">
    <name type="scientific">Nycticryphes semicollaris</name>
    <dbReference type="NCBI Taxonomy" id="227226"/>
    <lineage>
        <taxon>Eukaryota</taxon>
        <taxon>Metazoa</taxon>
        <taxon>Chordata</taxon>
        <taxon>Craniata</taxon>
        <taxon>Vertebrata</taxon>
        <taxon>Euteleostomi</taxon>
        <taxon>Archelosauria</taxon>
        <taxon>Archosauria</taxon>
        <taxon>Dinosauria</taxon>
        <taxon>Saurischia</taxon>
        <taxon>Theropoda</taxon>
        <taxon>Coelurosauria</taxon>
        <taxon>Aves</taxon>
        <taxon>Neognathae</taxon>
        <taxon>Neoaves</taxon>
        <taxon>Charadriiformes</taxon>
        <taxon>Rostratulidae</taxon>
        <taxon>Nycticryphes</taxon>
    </lineage>
</organism>
<keyword evidence="4 6" id="KW-0175">Coiled coil</keyword>
<keyword evidence="1" id="KW-0597">Phosphoprotein</keyword>
<dbReference type="Gene3D" id="1.20.5.170">
    <property type="match status" value="1"/>
</dbReference>
<evidence type="ECO:0000313" key="8">
    <source>
        <dbReference type="EMBL" id="NXN26290.1"/>
    </source>
</evidence>
<dbReference type="GO" id="GO:0045095">
    <property type="term" value="C:keratin filament"/>
    <property type="evidence" value="ECO:0007669"/>
    <property type="project" value="TreeGrafter"/>
</dbReference>
<dbReference type="Gene3D" id="1.20.5.1160">
    <property type="entry name" value="Vasodilator-stimulated phosphoprotein"/>
    <property type="match status" value="1"/>
</dbReference>
<dbReference type="PANTHER" id="PTHR23239">
    <property type="entry name" value="INTERMEDIATE FILAMENT"/>
    <property type="match status" value="1"/>
</dbReference>
<name>A0A7L1HKD5_9CHAR</name>
<reference evidence="8 9" key="1">
    <citation type="submission" date="2019-09" db="EMBL/GenBank/DDBJ databases">
        <title>Bird 10,000 Genomes (B10K) Project - Family phase.</title>
        <authorList>
            <person name="Zhang G."/>
        </authorList>
    </citation>
    <scope>NUCLEOTIDE SEQUENCE [LARGE SCALE GENOMIC DNA]</scope>
    <source>
        <strain evidence="8">B10K-DU-002-14</strain>
        <tissue evidence="8">Muscle</tissue>
    </source>
</reference>
<protein>
    <submittedName>
        <fullName evidence="8">K1C18 protein</fullName>
    </submittedName>
</protein>
<feature type="coiled-coil region" evidence="6">
    <location>
        <begin position="35"/>
        <end position="76"/>
    </location>
</feature>
<evidence type="ECO:0000259" key="7">
    <source>
        <dbReference type="PROSITE" id="PS51842"/>
    </source>
</evidence>
<keyword evidence="3 5" id="KW-0403">Intermediate filament</keyword>
<feature type="non-terminal residue" evidence="8">
    <location>
        <position position="1"/>
    </location>
</feature>
<feature type="coiled-coil region" evidence="6">
    <location>
        <begin position="254"/>
        <end position="334"/>
    </location>
</feature>
<evidence type="ECO:0000256" key="2">
    <source>
        <dbReference type="ARBA" id="ARBA00022744"/>
    </source>
</evidence>
<keyword evidence="2" id="KW-0416">Keratin</keyword>
<dbReference type="InterPro" id="IPR018039">
    <property type="entry name" value="IF_conserved"/>
</dbReference>
<evidence type="ECO:0000256" key="4">
    <source>
        <dbReference type="ARBA" id="ARBA00023054"/>
    </source>
</evidence>
<proteinExistence type="inferred from homology"/>
<dbReference type="FunFam" id="1.20.5.1160:FF:000002">
    <property type="entry name" value="Type I keratin 10"/>
    <property type="match status" value="1"/>
</dbReference>
<dbReference type="Pfam" id="PF00038">
    <property type="entry name" value="Filament"/>
    <property type="match status" value="1"/>
</dbReference>
<dbReference type="GO" id="GO:0005198">
    <property type="term" value="F:structural molecule activity"/>
    <property type="evidence" value="ECO:0007669"/>
    <property type="project" value="InterPro"/>
</dbReference>
<feature type="non-terminal residue" evidence="8">
    <location>
        <position position="344"/>
    </location>
</feature>
<dbReference type="PROSITE" id="PS00226">
    <property type="entry name" value="IF_ROD_1"/>
    <property type="match status" value="1"/>
</dbReference>
<comment type="caution">
    <text evidence="8">The sequence shown here is derived from an EMBL/GenBank/DDBJ whole genome shotgun (WGS) entry which is preliminary data.</text>
</comment>
<comment type="similarity">
    <text evidence="5">Belongs to the intermediate filament family.</text>
</comment>
<dbReference type="Gene3D" id="1.20.5.500">
    <property type="entry name" value="Single helix bin"/>
    <property type="match status" value="1"/>
</dbReference>